<reference evidence="1" key="1">
    <citation type="submission" date="2018-04" db="EMBL/GenBank/DDBJ databases">
        <title>Transcriptome assembly of Sipha flava.</title>
        <authorList>
            <person name="Scully E.D."/>
            <person name="Geib S.M."/>
            <person name="Palmer N.A."/>
            <person name="Koch K."/>
            <person name="Bradshaw J."/>
            <person name="Heng-Moss T."/>
            <person name="Sarath G."/>
        </authorList>
    </citation>
    <scope>NUCLEOTIDE SEQUENCE</scope>
</reference>
<evidence type="ECO:0000313" key="1">
    <source>
        <dbReference type="EMBL" id="MBY78057.1"/>
    </source>
</evidence>
<name>A0A2S2QJY9_9HEMI</name>
<proteinExistence type="predicted"/>
<dbReference type="AlphaFoldDB" id="A0A2S2QJY9"/>
<gene>
    <name evidence="1" type="ORF">g.50285</name>
</gene>
<organism evidence="1">
    <name type="scientific">Sipha flava</name>
    <name type="common">yellow sugarcane aphid</name>
    <dbReference type="NCBI Taxonomy" id="143950"/>
    <lineage>
        <taxon>Eukaryota</taxon>
        <taxon>Metazoa</taxon>
        <taxon>Ecdysozoa</taxon>
        <taxon>Arthropoda</taxon>
        <taxon>Hexapoda</taxon>
        <taxon>Insecta</taxon>
        <taxon>Pterygota</taxon>
        <taxon>Neoptera</taxon>
        <taxon>Paraneoptera</taxon>
        <taxon>Hemiptera</taxon>
        <taxon>Sternorrhyncha</taxon>
        <taxon>Aphidomorpha</taxon>
        <taxon>Aphidoidea</taxon>
        <taxon>Aphididae</taxon>
        <taxon>Sipha</taxon>
    </lineage>
</organism>
<dbReference type="EMBL" id="GGMS01008854">
    <property type="protein sequence ID" value="MBY78057.1"/>
    <property type="molecule type" value="Transcribed_RNA"/>
</dbReference>
<protein>
    <submittedName>
        <fullName evidence="1">Uncharacterized protein</fullName>
    </submittedName>
</protein>
<sequence>MTDFKSIREKYLKDEEKKIKSMQKNYFGKNHPKSIVKLRPQNYVVELPQSAMPGLNDDIDVKRANIRQKKIDLEKARIVKNYWLSKNTEDQLIPSEQTALSIMYPIPVEDKNQLYIGKVVVT</sequence>
<accession>A0A2S2QJY9</accession>